<gene>
    <name evidence="2" type="ORF">EDD32_3411</name>
</gene>
<keyword evidence="3" id="KW-1185">Reference proteome</keyword>
<feature type="region of interest" description="Disordered" evidence="1">
    <location>
        <begin position="52"/>
        <end position="72"/>
    </location>
</feature>
<dbReference type="Proteomes" id="UP000280726">
    <property type="component" value="Unassembled WGS sequence"/>
</dbReference>
<protein>
    <submittedName>
        <fullName evidence="2">Uncharacterized protein</fullName>
    </submittedName>
</protein>
<sequence length="72" mass="8140">MESGQIVEMVLTQERLRNQWSYDEGAWRREEARRVAREARGPWWSPLVLGRSRRRRGSAVSTATPTAAAAGA</sequence>
<evidence type="ECO:0000313" key="3">
    <source>
        <dbReference type="Proteomes" id="UP000280726"/>
    </source>
</evidence>
<proteinExistence type="predicted"/>
<feature type="compositionally biased region" description="Low complexity" evidence="1">
    <location>
        <begin position="58"/>
        <end position="72"/>
    </location>
</feature>
<evidence type="ECO:0000256" key="1">
    <source>
        <dbReference type="SAM" id="MobiDB-lite"/>
    </source>
</evidence>
<dbReference type="RefSeq" id="WP_123919387.1">
    <property type="nucleotide sequence ID" value="NZ_RKRA01000001.1"/>
</dbReference>
<dbReference type="EMBL" id="RKRA01000001">
    <property type="protein sequence ID" value="RPF28865.1"/>
    <property type="molecule type" value="Genomic_DNA"/>
</dbReference>
<evidence type="ECO:0000313" key="2">
    <source>
        <dbReference type="EMBL" id="RPF28865.1"/>
    </source>
</evidence>
<reference evidence="2 3" key="1">
    <citation type="submission" date="2018-11" db="EMBL/GenBank/DDBJ databases">
        <title>Sequencing the genomes of 1000 actinobacteria strains.</title>
        <authorList>
            <person name="Klenk H.-P."/>
        </authorList>
    </citation>
    <scope>NUCLEOTIDE SEQUENCE [LARGE SCALE GENOMIC DNA]</scope>
    <source>
        <strain evidence="2 3">DSM 14418</strain>
    </source>
</reference>
<comment type="caution">
    <text evidence="2">The sequence shown here is derived from an EMBL/GenBank/DDBJ whole genome shotgun (WGS) entry which is preliminary data.</text>
</comment>
<dbReference type="AlphaFoldDB" id="A0A3N5A652"/>
<organism evidence="2 3">
    <name type="scientific">Georgenia muralis</name>
    <dbReference type="NCBI Taxonomy" id="154117"/>
    <lineage>
        <taxon>Bacteria</taxon>
        <taxon>Bacillati</taxon>
        <taxon>Actinomycetota</taxon>
        <taxon>Actinomycetes</taxon>
        <taxon>Micrococcales</taxon>
        <taxon>Bogoriellaceae</taxon>
        <taxon>Georgenia</taxon>
    </lineage>
</organism>
<name>A0A3N5A652_9MICO</name>
<accession>A0A3N5A652</accession>